<feature type="binding site" evidence="1">
    <location>
        <position position="972"/>
    </location>
    <ligand>
        <name>Zn(2+)</name>
        <dbReference type="ChEBI" id="CHEBI:29105"/>
    </ligand>
</feature>
<dbReference type="SUPFAM" id="SSF158745">
    <property type="entry name" value="LanC-like"/>
    <property type="match status" value="1"/>
</dbReference>
<dbReference type="GO" id="GO:0031179">
    <property type="term" value="P:peptide modification"/>
    <property type="evidence" value="ECO:0007669"/>
    <property type="project" value="InterPro"/>
</dbReference>
<evidence type="ECO:0000259" key="2">
    <source>
        <dbReference type="Pfam" id="PF13575"/>
    </source>
</evidence>
<name>U5WZ78_MYCKA</name>
<gene>
    <name evidence="3" type="ORF">MKAN_24145</name>
</gene>
<dbReference type="CDD" id="cd04792">
    <property type="entry name" value="LanM-like"/>
    <property type="match status" value="1"/>
</dbReference>
<dbReference type="InterPro" id="IPR025410">
    <property type="entry name" value="Lant_dehyd"/>
</dbReference>
<dbReference type="OrthoDB" id="9148343at2"/>
<reference evidence="3 4" key="1">
    <citation type="submission" date="2013-10" db="EMBL/GenBank/DDBJ databases">
        <title>Genome sequence of Mycobacterium kansasii.</title>
        <authorList>
            <consortium name="McGill University Mycobacterium genome consortium"/>
            <person name="Veyrier F.J."/>
            <person name="Behr M.A."/>
        </authorList>
    </citation>
    <scope>NUCLEOTIDE SEQUENCE [LARGE SCALE GENOMIC DNA]</scope>
    <source>
        <strain evidence="3 4">ATCC 12478</strain>
    </source>
</reference>
<dbReference type="HOGENOM" id="CLU_009398_0_0_11"/>
<dbReference type="Pfam" id="PF13575">
    <property type="entry name" value="DUF4135"/>
    <property type="match status" value="1"/>
</dbReference>
<dbReference type="KEGG" id="mkn:MKAN_24145"/>
<sequence length="1054" mass="113290">MDAFFERVLVGAASVDELLSRDFESVPGQKSDADRAGRRLAAWCRSCASGDWRQFARRLDRDGWDFALVLERFAGVRRVSSAPVPGWLQDAVWIEAALRGVDAGGGGGLGCAFEQLLMPVVVQAEARLWSAVAAPVAGLFGEGGRASLRRALVEQLSQLCAPALYALFDTARAGSLSYGQFVVDMRGQGFRRLFEAKPVLLRLMAVVTRQWIDASAELVVRLGADSAVISAELLGAPEAGRVARVEGGLGDLHNGGRSVHVVVFEDGTRIVYKPKDLRVDVAWCALVERLNAVAPVRLRAVRALARDGYGWTEFVEHAPCADDRDVQTYFTRAGAWLALFYCFAAGDMHQENIIAAGAHPVPIDIETILQPTMAEPADPDPESQAFRDALTLIADSAMSVGLLPSYERSPDNKIYASGGLVSNWNVKAPIRWTDINTDDMRPTRSTEAGKTTPNLPYLGGRYARFIDHLETFVAGFRTYARFLARWQIDTTTGGLLDGFAGLPVRTVARPTKFYAMLLARLHDHRSMDDGALWSAQADFVARLADWDKDDDPRWPLLQAERSALITLNVPFFLSASDGADIRDRTGTCIRPNGASGLQRASARVRGLDSGEIDWQVTVIRQNMASFVKMAALTADSGDPAPNSGENIADIAPTREMFVAEADRAAAELVRYAVRRGPSAAWIALDWSSDSDTFQLICLGHDLYNGVSGIALFLAAHAAVTGSAPSSELALAAVAHLRKEFRGGNAAPAARALGLGGGSGLGSIVYALAVMSKCLRDDALLADAHMVAALITDDLISADRQLDVMGGSAGAILGLLRLYRDTRCGDVLARAARCGEHLLGERRVGPQGRRSWSRPDSGKALNGISHGAAGFAYALAALAAATGREDFALAASECVAFENSSYDPGRHNWPDLRGDEDMRWPSQWCHGAPGIGLARIAMARLPGADTAVLTADIRNAAVAVESQWSVQLRDTLCCGALGSVEFLSQAGIALDQNDLRELAARRLAGVISAAGERGDYRWTAGNSRFNPGMFRGLAGVGYTALRQVDDSLPNVLVWE</sequence>
<dbReference type="Pfam" id="PF05147">
    <property type="entry name" value="LANC_like"/>
    <property type="match status" value="1"/>
</dbReference>
<keyword evidence="1" id="KW-0479">Metal-binding</keyword>
<accession>U5WZ78</accession>
<dbReference type="RefSeq" id="WP_023372292.1">
    <property type="nucleotide sequence ID" value="NC_022663.1"/>
</dbReference>
<dbReference type="GeneID" id="29697553"/>
<dbReference type="EMBL" id="CP006835">
    <property type="protein sequence ID" value="AGZ54449.1"/>
    <property type="molecule type" value="Genomic_DNA"/>
</dbReference>
<evidence type="ECO:0000256" key="1">
    <source>
        <dbReference type="PIRSR" id="PIRSR607822-1"/>
    </source>
</evidence>
<dbReference type="eggNOG" id="COG4403">
    <property type="taxonomic scope" value="Bacteria"/>
</dbReference>
<dbReference type="GO" id="GO:0046872">
    <property type="term" value="F:metal ion binding"/>
    <property type="evidence" value="ECO:0007669"/>
    <property type="project" value="UniProtKB-KW"/>
</dbReference>
<dbReference type="InterPro" id="IPR012341">
    <property type="entry name" value="6hp_glycosidase-like_sf"/>
</dbReference>
<evidence type="ECO:0000313" key="3">
    <source>
        <dbReference type="EMBL" id="AGZ54449.1"/>
    </source>
</evidence>
<protein>
    <recommendedName>
        <fullName evidence="2">Lantibiotic biosynthesis protein dehydration domain-containing protein</fullName>
    </recommendedName>
</protein>
<dbReference type="AlphaFoldDB" id="U5WZ78"/>
<dbReference type="SMART" id="SM01260">
    <property type="entry name" value="LANC_like"/>
    <property type="match status" value="1"/>
</dbReference>
<dbReference type="Gene3D" id="1.50.10.10">
    <property type="match status" value="1"/>
</dbReference>
<dbReference type="InterPro" id="IPR007822">
    <property type="entry name" value="LANC-like"/>
</dbReference>
<feature type="binding site" evidence="1">
    <location>
        <position position="924"/>
    </location>
    <ligand>
        <name>Zn(2+)</name>
        <dbReference type="ChEBI" id="CHEBI:29105"/>
    </ligand>
</feature>
<proteinExistence type="predicted"/>
<dbReference type="GO" id="GO:0005975">
    <property type="term" value="P:carbohydrate metabolic process"/>
    <property type="evidence" value="ECO:0007669"/>
    <property type="project" value="InterPro"/>
</dbReference>
<evidence type="ECO:0000313" key="4">
    <source>
        <dbReference type="Proteomes" id="UP000017786"/>
    </source>
</evidence>
<dbReference type="PRINTS" id="PR01950">
    <property type="entry name" value="LANCSUPER"/>
</dbReference>
<dbReference type="PIRSF" id="PIRSF037228">
    <property type="entry name" value="Lant_mod_RumM"/>
    <property type="match status" value="1"/>
</dbReference>
<dbReference type="NCBIfam" id="TIGR03897">
    <property type="entry name" value="lanti_2_LanM"/>
    <property type="match status" value="1"/>
</dbReference>
<dbReference type="InterPro" id="IPR017146">
    <property type="entry name" value="Lanti_2_LanM"/>
</dbReference>
<organism evidence="3 4">
    <name type="scientific">Mycobacterium kansasii ATCC 12478</name>
    <dbReference type="NCBI Taxonomy" id="557599"/>
    <lineage>
        <taxon>Bacteria</taxon>
        <taxon>Bacillati</taxon>
        <taxon>Actinomycetota</taxon>
        <taxon>Actinomycetes</taxon>
        <taxon>Mycobacteriales</taxon>
        <taxon>Mycobacteriaceae</taxon>
        <taxon>Mycobacterium</taxon>
    </lineage>
</organism>
<dbReference type="Proteomes" id="UP000017786">
    <property type="component" value="Chromosome"/>
</dbReference>
<feature type="domain" description="Lantibiotic biosynthesis protein dehydration" evidence="2">
    <location>
        <begin position="198"/>
        <end position="573"/>
    </location>
</feature>
<keyword evidence="1" id="KW-0862">Zinc</keyword>